<dbReference type="RefSeq" id="WP_387250639.1">
    <property type="nucleotide sequence ID" value="NZ_JBIALX010000004.1"/>
</dbReference>
<comment type="similarity">
    <text evidence="2 6">Belongs to the enoyl-CoA hydratase/isomerase family.</text>
</comment>
<organism evidence="7 8">
    <name type="scientific">Nocardia africana</name>
    <dbReference type="NCBI Taxonomy" id="134964"/>
    <lineage>
        <taxon>Bacteria</taxon>
        <taxon>Bacillati</taxon>
        <taxon>Actinomycetota</taxon>
        <taxon>Actinomycetes</taxon>
        <taxon>Mycobacteriales</taxon>
        <taxon>Nocardiaceae</taxon>
        <taxon>Nocardia</taxon>
    </lineage>
</organism>
<keyword evidence="8" id="KW-1185">Reference proteome</keyword>
<name>A0ABW6NF56_9NOCA</name>
<sequence>MTTVLRTPSEHLMTLTLNRPDRLNAVSETMYESLIEQLALADSAPEIRAVVITGAGRAFCVGADMKAHSSGARDRSERERYLLLAQRVCEQIQTMNTPVVAAVNGYALGAGAEIAVSADFLVVASDARMGFPEVGLGTFVGGGVTHRLPRLVGLRRATELLLLGERFSGADAHAWGLAYLAVDGDSVVSAARALATALATKAPLSVGRMKQALRRNDSLDEALESEPRQILALMDTQDWAEGVAAFAERRAPRFEGK</sequence>
<dbReference type="Pfam" id="PF00378">
    <property type="entry name" value="ECH_1"/>
    <property type="match status" value="1"/>
</dbReference>
<keyword evidence="3" id="KW-0443">Lipid metabolism</keyword>
<reference evidence="7 8" key="1">
    <citation type="submission" date="2024-10" db="EMBL/GenBank/DDBJ databases">
        <title>The Natural Products Discovery Center: Release of the First 8490 Sequenced Strains for Exploring Actinobacteria Biosynthetic Diversity.</title>
        <authorList>
            <person name="Kalkreuter E."/>
            <person name="Kautsar S.A."/>
            <person name="Yang D."/>
            <person name="Bader C.D."/>
            <person name="Teijaro C.N."/>
            <person name="Fluegel L."/>
            <person name="Davis C.M."/>
            <person name="Simpson J.R."/>
            <person name="Lauterbach L."/>
            <person name="Steele A.D."/>
            <person name="Gui C."/>
            <person name="Meng S."/>
            <person name="Li G."/>
            <person name="Viehrig K."/>
            <person name="Ye F."/>
            <person name="Su P."/>
            <person name="Kiefer A.F."/>
            <person name="Nichols A."/>
            <person name="Cepeda A.J."/>
            <person name="Yan W."/>
            <person name="Fan B."/>
            <person name="Jiang Y."/>
            <person name="Adhikari A."/>
            <person name="Zheng C.-J."/>
            <person name="Schuster L."/>
            <person name="Cowan T.M."/>
            <person name="Smanski M.J."/>
            <person name="Chevrette M.G."/>
            <person name="De Carvalho L.P.S."/>
            <person name="Shen B."/>
        </authorList>
    </citation>
    <scope>NUCLEOTIDE SEQUENCE [LARGE SCALE GENOMIC DNA]</scope>
    <source>
        <strain evidence="7 8">NPDC004550</strain>
    </source>
</reference>
<gene>
    <name evidence="7" type="ORF">ACFYTH_10525</name>
</gene>
<protein>
    <submittedName>
        <fullName evidence="7">Enoyl-CoA hydratase/isomerase family protein</fullName>
    </submittedName>
</protein>
<evidence type="ECO:0000256" key="5">
    <source>
        <dbReference type="ARBA" id="ARBA00023717"/>
    </source>
</evidence>
<evidence type="ECO:0000256" key="1">
    <source>
        <dbReference type="ARBA" id="ARBA00002994"/>
    </source>
</evidence>
<comment type="catalytic activity">
    <reaction evidence="4">
        <text>a (3S)-3-hydroxyacyl-CoA = a (2E)-enoyl-CoA + H2O</text>
        <dbReference type="Rhea" id="RHEA:16105"/>
        <dbReference type="ChEBI" id="CHEBI:15377"/>
        <dbReference type="ChEBI" id="CHEBI:57318"/>
        <dbReference type="ChEBI" id="CHEBI:58856"/>
        <dbReference type="EC" id="4.2.1.17"/>
    </reaction>
</comment>
<dbReference type="PANTHER" id="PTHR11941:SF54">
    <property type="entry name" value="ENOYL-COA HYDRATASE, MITOCHONDRIAL"/>
    <property type="match status" value="1"/>
</dbReference>
<comment type="caution">
    <text evidence="7">The sequence shown here is derived from an EMBL/GenBank/DDBJ whole genome shotgun (WGS) entry which is preliminary data.</text>
</comment>
<evidence type="ECO:0000313" key="8">
    <source>
        <dbReference type="Proteomes" id="UP001601521"/>
    </source>
</evidence>
<dbReference type="Proteomes" id="UP001601521">
    <property type="component" value="Unassembled WGS sequence"/>
</dbReference>
<accession>A0ABW6NF56</accession>
<dbReference type="SUPFAM" id="SSF52096">
    <property type="entry name" value="ClpP/crotonase"/>
    <property type="match status" value="1"/>
</dbReference>
<comment type="function">
    <text evidence="1">Could possibly oxidize fatty acids using specific components.</text>
</comment>
<dbReference type="Gene3D" id="3.90.226.10">
    <property type="entry name" value="2-enoyl-CoA Hydratase, Chain A, domain 1"/>
    <property type="match status" value="1"/>
</dbReference>
<dbReference type="InterPro" id="IPR001753">
    <property type="entry name" value="Enoyl-CoA_hydra/iso"/>
</dbReference>
<evidence type="ECO:0000256" key="4">
    <source>
        <dbReference type="ARBA" id="ARBA00023709"/>
    </source>
</evidence>
<dbReference type="EMBL" id="JBIALX010000004">
    <property type="protein sequence ID" value="MFF0453792.1"/>
    <property type="molecule type" value="Genomic_DNA"/>
</dbReference>
<dbReference type="InterPro" id="IPR018376">
    <property type="entry name" value="Enoyl-CoA_hyd/isom_CS"/>
</dbReference>
<evidence type="ECO:0000256" key="2">
    <source>
        <dbReference type="ARBA" id="ARBA00005254"/>
    </source>
</evidence>
<evidence type="ECO:0000256" key="3">
    <source>
        <dbReference type="ARBA" id="ARBA00022832"/>
    </source>
</evidence>
<dbReference type="CDD" id="cd06558">
    <property type="entry name" value="crotonase-like"/>
    <property type="match status" value="1"/>
</dbReference>
<comment type="catalytic activity">
    <reaction evidence="5">
        <text>a 4-saturated-(3S)-3-hydroxyacyl-CoA = a (3E)-enoyl-CoA + H2O</text>
        <dbReference type="Rhea" id="RHEA:20724"/>
        <dbReference type="ChEBI" id="CHEBI:15377"/>
        <dbReference type="ChEBI" id="CHEBI:58521"/>
        <dbReference type="ChEBI" id="CHEBI:137480"/>
        <dbReference type="EC" id="4.2.1.17"/>
    </reaction>
</comment>
<proteinExistence type="inferred from homology"/>
<keyword evidence="3" id="KW-0276">Fatty acid metabolism</keyword>
<dbReference type="PROSITE" id="PS00166">
    <property type="entry name" value="ENOYL_COA_HYDRATASE"/>
    <property type="match status" value="1"/>
</dbReference>
<evidence type="ECO:0000313" key="7">
    <source>
        <dbReference type="EMBL" id="MFF0453792.1"/>
    </source>
</evidence>
<evidence type="ECO:0000256" key="6">
    <source>
        <dbReference type="RuleBase" id="RU003707"/>
    </source>
</evidence>
<dbReference type="PANTHER" id="PTHR11941">
    <property type="entry name" value="ENOYL-COA HYDRATASE-RELATED"/>
    <property type="match status" value="1"/>
</dbReference>
<dbReference type="InterPro" id="IPR029045">
    <property type="entry name" value="ClpP/crotonase-like_dom_sf"/>
</dbReference>